<dbReference type="PANTHER" id="PTHR43163:SF9">
    <property type="entry name" value="ABC TRANSPORTER PERMEASE PROTEIN"/>
    <property type="match status" value="1"/>
</dbReference>
<evidence type="ECO:0000313" key="9">
    <source>
        <dbReference type="EMBL" id="OWP62674.1"/>
    </source>
</evidence>
<dbReference type="EMBL" id="NIRR01000021">
    <property type="protein sequence ID" value="OWP62674.1"/>
    <property type="molecule type" value="Genomic_DNA"/>
</dbReference>
<dbReference type="GO" id="GO:0005886">
    <property type="term" value="C:plasma membrane"/>
    <property type="evidence" value="ECO:0007669"/>
    <property type="project" value="UniProtKB-SubCell"/>
</dbReference>
<keyword evidence="5 7" id="KW-1133">Transmembrane helix</keyword>
<keyword evidence="3" id="KW-1003">Cell membrane</keyword>
<gene>
    <name evidence="9" type="ORF">CDA63_12940</name>
</gene>
<dbReference type="InterPro" id="IPR000515">
    <property type="entry name" value="MetI-like"/>
</dbReference>
<keyword evidence="4 7" id="KW-0812">Transmembrane</keyword>
<evidence type="ECO:0000256" key="3">
    <source>
        <dbReference type="ARBA" id="ARBA00022475"/>
    </source>
</evidence>
<feature type="transmembrane region" description="Helical" evidence="7">
    <location>
        <begin position="176"/>
        <end position="197"/>
    </location>
</feature>
<evidence type="ECO:0000256" key="5">
    <source>
        <dbReference type="ARBA" id="ARBA00022989"/>
    </source>
</evidence>
<comment type="subcellular location">
    <subcellularLocation>
        <location evidence="1 7">Cell membrane</location>
        <topology evidence="1 7">Multi-pass membrane protein</topology>
    </subcellularLocation>
</comment>
<sequence length="399" mass="43275">MSAAAIPGAALYGTIFPALPCSGGPAAGHGAGYGPQARLRSRPHPAPGPQKLAWVVRAVLRRTLRLLLAAWLTLSALFLVSRASTDPTAFLQATFSNNTRLGGQTEQAALTQRLLGRYRLDRPLFYASWGTATGWRWHGFHNQYHQWATGLLRGELGRSYRQDETVTELLTRALRYTLPLTLLAAVGSGALAFWLALGFSYRPRLRRLGLALLHGVQSLPLFLVAVGLLLLLANPDTLAWFPAFGLGLDSDAGAWWQYPGRTLYYLALPTVSLVIVSLPVLVVQLDGAIQRELAQPYVATARAKGASRRRTVRHHVLRNALLPVLALLPELLPGLVAGSVVVEFLFALPGMGRLLAEAAATQDYPVLLGAVGLVALVRLAAQALTDVLYQFIDPRIRLL</sequence>
<keyword evidence="10" id="KW-1185">Reference proteome</keyword>
<dbReference type="PROSITE" id="PS50928">
    <property type="entry name" value="ABC_TM1"/>
    <property type="match status" value="1"/>
</dbReference>
<proteinExistence type="inferred from homology"/>
<dbReference type="PANTHER" id="PTHR43163">
    <property type="entry name" value="DIPEPTIDE TRANSPORT SYSTEM PERMEASE PROTEIN DPPB-RELATED"/>
    <property type="match status" value="1"/>
</dbReference>
<dbReference type="AlphaFoldDB" id="A0A246FJC8"/>
<comment type="similarity">
    <text evidence="7">Belongs to the binding-protein-dependent transport system permease family.</text>
</comment>
<evidence type="ECO:0000313" key="10">
    <source>
        <dbReference type="Proteomes" id="UP000197277"/>
    </source>
</evidence>
<evidence type="ECO:0000256" key="6">
    <source>
        <dbReference type="ARBA" id="ARBA00023136"/>
    </source>
</evidence>
<evidence type="ECO:0000256" key="1">
    <source>
        <dbReference type="ARBA" id="ARBA00004651"/>
    </source>
</evidence>
<accession>A0A246FJC8</accession>
<keyword evidence="2 7" id="KW-0813">Transport</keyword>
<comment type="caution">
    <text evidence="9">The sequence shown here is derived from an EMBL/GenBank/DDBJ whole genome shotgun (WGS) entry which is preliminary data.</text>
</comment>
<dbReference type="OrthoDB" id="24153at2"/>
<dbReference type="CDD" id="cd06261">
    <property type="entry name" value="TM_PBP2"/>
    <property type="match status" value="1"/>
</dbReference>
<dbReference type="SUPFAM" id="SSF161098">
    <property type="entry name" value="MetI-like"/>
    <property type="match status" value="1"/>
</dbReference>
<evidence type="ECO:0000256" key="7">
    <source>
        <dbReference type="RuleBase" id="RU363032"/>
    </source>
</evidence>
<dbReference type="Gene3D" id="1.10.3720.10">
    <property type="entry name" value="MetI-like"/>
    <property type="match status" value="1"/>
</dbReference>
<name>A0A246FJC8_9BACT</name>
<dbReference type="InterPro" id="IPR035906">
    <property type="entry name" value="MetI-like_sf"/>
</dbReference>
<reference evidence="9 10" key="1">
    <citation type="submission" date="2017-06" db="EMBL/GenBank/DDBJ databases">
        <title>Hymenobacter amundsenii sp. nov. isolated from regoliths in Antarctica.</title>
        <authorList>
            <person name="Sedlacek I."/>
            <person name="Kralova S."/>
            <person name="Pantucek R."/>
            <person name="Svec P."/>
            <person name="Holochova P."/>
            <person name="Stankova E."/>
            <person name="Vrbovska V."/>
            <person name="Busse H.-J."/>
        </authorList>
    </citation>
    <scope>NUCLEOTIDE SEQUENCE [LARGE SCALE GENOMIC DNA]</scope>
    <source>
        <strain evidence="9 10">CCM 8682</strain>
    </source>
</reference>
<keyword evidence="6 7" id="KW-0472">Membrane</keyword>
<feature type="transmembrane region" description="Helical" evidence="7">
    <location>
        <begin position="263"/>
        <end position="283"/>
    </location>
</feature>
<feature type="transmembrane region" description="Helical" evidence="7">
    <location>
        <begin position="320"/>
        <end position="346"/>
    </location>
</feature>
<feature type="transmembrane region" description="Helical" evidence="7">
    <location>
        <begin position="209"/>
        <end position="233"/>
    </location>
</feature>
<dbReference type="Proteomes" id="UP000197277">
    <property type="component" value="Unassembled WGS sequence"/>
</dbReference>
<feature type="transmembrane region" description="Helical" evidence="7">
    <location>
        <begin position="366"/>
        <end position="389"/>
    </location>
</feature>
<organism evidence="9 10">
    <name type="scientific">Hymenobacter amundsenii</name>
    <dbReference type="NCBI Taxonomy" id="2006685"/>
    <lineage>
        <taxon>Bacteria</taxon>
        <taxon>Pseudomonadati</taxon>
        <taxon>Bacteroidota</taxon>
        <taxon>Cytophagia</taxon>
        <taxon>Cytophagales</taxon>
        <taxon>Hymenobacteraceae</taxon>
        <taxon>Hymenobacter</taxon>
    </lineage>
</organism>
<evidence type="ECO:0000256" key="4">
    <source>
        <dbReference type="ARBA" id="ARBA00022692"/>
    </source>
</evidence>
<dbReference type="GO" id="GO:0055085">
    <property type="term" value="P:transmembrane transport"/>
    <property type="evidence" value="ECO:0007669"/>
    <property type="project" value="InterPro"/>
</dbReference>
<dbReference type="Pfam" id="PF00528">
    <property type="entry name" value="BPD_transp_1"/>
    <property type="match status" value="1"/>
</dbReference>
<protein>
    <recommendedName>
        <fullName evidence="8">ABC transmembrane type-1 domain-containing protein</fullName>
    </recommendedName>
</protein>
<feature type="domain" description="ABC transmembrane type-1" evidence="8">
    <location>
        <begin position="174"/>
        <end position="385"/>
    </location>
</feature>
<evidence type="ECO:0000259" key="8">
    <source>
        <dbReference type="PROSITE" id="PS50928"/>
    </source>
</evidence>
<evidence type="ECO:0000256" key="2">
    <source>
        <dbReference type="ARBA" id="ARBA00022448"/>
    </source>
</evidence>